<dbReference type="Proteomes" id="UP000053937">
    <property type="component" value="Unassembled WGS sequence"/>
</dbReference>
<dbReference type="InterPro" id="IPR016039">
    <property type="entry name" value="Thiolase-like"/>
</dbReference>
<evidence type="ECO:0000313" key="3">
    <source>
        <dbReference type="Proteomes" id="UP000053937"/>
    </source>
</evidence>
<comment type="caution">
    <text evidence="2">The sequence shown here is derived from an EMBL/GenBank/DDBJ whole genome shotgun (WGS) entry which is preliminary data.</text>
</comment>
<dbReference type="InterPro" id="IPR014030">
    <property type="entry name" value="Ketoacyl_synth_N"/>
</dbReference>
<dbReference type="GO" id="GO:0016746">
    <property type="term" value="F:acyltransferase activity"/>
    <property type="evidence" value="ECO:0007669"/>
    <property type="project" value="InterPro"/>
</dbReference>
<dbReference type="OrthoDB" id="597635at2"/>
<evidence type="ECO:0000259" key="1">
    <source>
        <dbReference type="Pfam" id="PF00109"/>
    </source>
</evidence>
<keyword evidence="3" id="KW-1185">Reference proteome</keyword>
<dbReference type="EMBL" id="LMBR01000012">
    <property type="protein sequence ID" value="KUL32850.1"/>
    <property type="molecule type" value="Genomic_DNA"/>
</dbReference>
<dbReference type="AlphaFoldDB" id="A0A101JTP4"/>
<feature type="domain" description="Beta-ketoacyl synthase-like N-terminal" evidence="1">
    <location>
        <begin position="101"/>
        <end position="190"/>
    </location>
</feature>
<gene>
    <name evidence="2" type="ORF">ASB62_01080</name>
</gene>
<proteinExistence type="predicted"/>
<protein>
    <recommendedName>
        <fullName evidence="1">Beta-ketoacyl synthase-like N-terminal domain-containing protein</fullName>
    </recommendedName>
</protein>
<accession>A0A101JTP4</accession>
<reference evidence="2 3" key="1">
    <citation type="submission" date="2015-10" db="EMBL/GenBank/DDBJ databases">
        <title>Draft Genome Sequence of Chlorobium limicola strain Frasassi Growing under Artificial Lighting in the Frasassi Cave System.</title>
        <authorList>
            <person name="Mansor M."/>
            <person name="Macalady J."/>
        </authorList>
    </citation>
    <scope>NUCLEOTIDE SEQUENCE [LARGE SCALE GENOMIC DNA]</scope>
    <source>
        <strain evidence="2 3">Frasassi</strain>
    </source>
</reference>
<sequence length="247" mass="27775">MSQIVWNNCIIPGPEVEEKPFTSKYYGNSLIIPRTRSLAIEERSAPLPDRKAYRSMSRAAVLLSMACLESLPYIQPILDRDPFSIGLYCAMENGPVDLKSAAEMVGITREEYAEQYRKSRNPKMFLMQLPNLAAAQAGIFLGIMGPLNVYNSSTFGSLHALNQAESDLETGRIDAALVCSAFSFENPLILERIRRRNLNDRVLCESAAAMLLRAGETRINWTKENFDDTRAYYGISHQLVTSIIKRK</sequence>
<dbReference type="Gene3D" id="3.40.47.10">
    <property type="match status" value="1"/>
</dbReference>
<dbReference type="RefSeq" id="WP_059138240.1">
    <property type="nucleotide sequence ID" value="NZ_LMBR01000012.1"/>
</dbReference>
<evidence type="ECO:0000313" key="2">
    <source>
        <dbReference type="EMBL" id="KUL32850.1"/>
    </source>
</evidence>
<dbReference type="SUPFAM" id="SSF53901">
    <property type="entry name" value="Thiolase-like"/>
    <property type="match status" value="1"/>
</dbReference>
<name>A0A101JTP4_CHLLI</name>
<organism evidence="2 3">
    <name type="scientific">Chlorobium limicola</name>
    <dbReference type="NCBI Taxonomy" id="1092"/>
    <lineage>
        <taxon>Bacteria</taxon>
        <taxon>Pseudomonadati</taxon>
        <taxon>Chlorobiota</taxon>
        <taxon>Chlorobiia</taxon>
        <taxon>Chlorobiales</taxon>
        <taxon>Chlorobiaceae</taxon>
        <taxon>Chlorobium/Pelodictyon group</taxon>
        <taxon>Chlorobium</taxon>
    </lineage>
</organism>
<dbReference type="Pfam" id="PF00109">
    <property type="entry name" value="ketoacyl-synt"/>
    <property type="match status" value="1"/>
</dbReference>